<keyword evidence="3" id="KW-0862">Zinc</keyword>
<dbReference type="Pfam" id="PF12017">
    <property type="entry name" value="Tnp_P_element"/>
    <property type="match status" value="1"/>
</dbReference>
<name>A0ABD0TRW6_LOXSC</name>
<gene>
    <name evidence="6" type="ORF">ABMA28_000343</name>
</gene>
<evidence type="ECO:0000256" key="2">
    <source>
        <dbReference type="ARBA" id="ARBA00022771"/>
    </source>
</evidence>
<dbReference type="SMART" id="SM00980">
    <property type="entry name" value="THAP"/>
    <property type="match status" value="1"/>
</dbReference>
<evidence type="ECO:0000256" key="1">
    <source>
        <dbReference type="ARBA" id="ARBA00022723"/>
    </source>
</evidence>
<dbReference type="AlphaFoldDB" id="A0ABD0TRW6"/>
<sequence length="262" mass="29966">MTSRKYCAIFGCNNSFPTNLDIRKTWLKLINRPNWTPKKYSYIQGLTKFPFKGIKSRNKHFVAKYLQTRGAKRILLKTAIPTNFVPVKIKPTRTVSSYVHRDILPEASTFESSLCRSTPPLQQPTPSTSLQSNLTPRKKNLCLNALIITLASLLDEIEKRPGLKDHLNDIAATCCNKTIQALKNRANAVIRGEIYQSTTYCDELKTFALTVHFYGPRSYSYIREKFSFCLPHVNTLRKWYKRVDCAPGFTAESFITIKEVSS</sequence>
<evidence type="ECO:0000256" key="3">
    <source>
        <dbReference type="ARBA" id="ARBA00022833"/>
    </source>
</evidence>
<dbReference type="Proteomes" id="UP001549921">
    <property type="component" value="Unassembled WGS sequence"/>
</dbReference>
<dbReference type="GO" id="GO:0003677">
    <property type="term" value="F:DNA binding"/>
    <property type="evidence" value="ECO:0007669"/>
    <property type="project" value="UniProtKB-KW"/>
</dbReference>
<feature type="domain" description="THAP-type" evidence="5">
    <location>
        <begin position="5"/>
        <end position="90"/>
    </location>
</feature>
<dbReference type="InterPro" id="IPR006612">
    <property type="entry name" value="THAP_Znf"/>
</dbReference>
<organism evidence="6 7">
    <name type="scientific">Loxostege sticticalis</name>
    <name type="common">Beet webworm moth</name>
    <dbReference type="NCBI Taxonomy" id="481309"/>
    <lineage>
        <taxon>Eukaryota</taxon>
        <taxon>Metazoa</taxon>
        <taxon>Ecdysozoa</taxon>
        <taxon>Arthropoda</taxon>
        <taxon>Hexapoda</taxon>
        <taxon>Insecta</taxon>
        <taxon>Pterygota</taxon>
        <taxon>Neoptera</taxon>
        <taxon>Endopterygota</taxon>
        <taxon>Lepidoptera</taxon>
        <taxon>Glossata</taxon>
        <taxon>Ditrysia</taxon>
        <taxon>Pyraloidea</taxon>
        <taxon>Crambidae</taxon>
        <taxon>Pyraustinae</taxon>
        <taxon>Loxostege</taxon>
    </lineage>
</organism>
<dbReference type="SUPFAM" id="SSF57716">
    <property type="entry name" value="Glucocorticoid receptor-like (DNA-binding domain)"/>
    <property type="match status" value="1"/>
</dbReference>
<dbReference type="GO" id="GO:0008270">
    <property type="term" value="F:zinc ion binding"/>
    <property type="evidence" value="ECO:0007669"/>
    <property type="project" value="UniProtKB-KW"/>
</dbReference>
<evidence type="ECO:0000313" key="6">
    <source>
        <dbReference type="EMBL" id="KAL0852103.1"/>
    </source>
</evidence>
<keyword evidence="1" id="KW-0479">Metal-binding</keyword>
<dbReference type="InterPro" id="IPR021896">
    <property type="entry name" value="THAP9-like_HTH"/>
</dbReference>
<proteinExistence type="predicted"/>
<dbReference type="Pfam" id="PF05485">
    <property type="entry name" value="THAP"/>
    <property type="match status" value="1"/>
</dbReference>
<evidence type="ECO:0000256" key="4">
    <source>
        <dbReference type="ARBA" id="ARBA00023125"/>
    </source>
</evidence>
<reference evidence="6 7" key="1">
    <citation type="submission" date="2024-06" db="EMBL/GenBank/DDBJ databases">
        <title>A chromosome-level genome assembly of beet webworm, Loxostege sticticalis.</title>
        <authorList>
            <person name="Zhang Y."/>
        </authorList>
    </citation>
    <scope>NUCLEOTIDE SEQUENCE [LARGE SCALE GENOMIC DNA]</scope>
    <source>
        <strain evidence="6">AQ028</strain>
        <tissue evidence="6">Male pupae</tissue>
    </source>
</reference>
<evidence type="ECO:0000313" key="7">
    <source>
        <dbReference type="Proteomes" id="UP001549921"/>
    </source>
</evidence>
<dbReference type="EMBL" id="JBEDNZ010000001">
    <property type="protein sequence ID" value="KAL0852103.1"/>
    <property type="molecule type" value="Genomic_DNA"/>
</dbReference>
<accession>A0ABD0TRW6</accession>
<evidence type="ECO:0000259" key="5">
    <source>
        <dbReference type="SMART" id="SM00980"/>
    </source>
</evidence>
<protein>
    <recommendedName>
        <fullName evidence="5">THAP-type domain-containing protein</fullName>
    </recommendedName>
</protein>
<keyword evidence="2" id="KW-0863">Zinc-finger</keyword>
<keyword evidence="4" id="KW-0238">DNA-binding</keyword>
<comment type="caution">
    <text evidence="6">The sequence shown here is derived from an EMBL/GenBank/DDBJ whole genome shotgun (WGS) entry which is preliminary data.</text>
</comment>